<protein>
    <recommendedName>
        <fullName evidence="1">RNase H type-1 domain-containing protein</fullName>
    </recommendedName>
</protein>
<dbReference type="SUPFAM" id="SSF53098">
    <property type="entry name" value="Ribonuclease H-like"/>
    <property type="match status" value="1"/>
</dbReference>
<dbReference type="Proteomes" id="UP001396334">
    <property type="component" value="Unassembled WGS sequence"/>
</dbReference>
<dbReference type="InterPro" id="IPR036397">
    <property type="entry name" value="RNaseH_sf"/>
</dbReference>
<organism evidence="2 3">
    <name type="scientific">Hibiscus sabdariffa</name>
    <name type="common">roselle</name>
    <dbReference type="NCBI Taxonomy" id="183260"/>
    <lineage>
        <taxon>Eukaryota</taxon>
        <taxon>Viridiplantae</taxon>
        <taxon>Streptophyta</taxon>
        <taxon>Embryophyta</taxon>
        <taxon>Tracheophyta</taxon>
        <taxon>Spermatophyta</taxon>
        <taxon>Magnoliopsida</taxon>
        <taxon>eudicotyledons</taxon>
        <taxon>Gunneridae</taxon>
        <taxon>Pentapetalae</taxon>
        <taxon>rosids</taxon>
        <taxon>malvids</taxon>
        <taxon>Malvales</taxon>
        <taxon>Malvaceae</taxon>
        <taxon>Malvoideae</taxon>
        <taxon>Hibiscus</taxon>
    </lineage>
</organism>
<dbReference type="CDD" id="cd06222">
    <property type="entry name" value="RNase_H_like"/>
    <property type="match status" value="1"/>
</dbReference>
<dbReference type="InterPro" id="IPR044730">
    <property type="entry name" value="RNase_H-like_dom_plant"/>
</dbReference>
<evidence type="ECO:0000259" key="1">
    <source>
        <dbReference type="Pfam" id="PF13456"/>
    </source>
</evidence>
<evidence type="ECO:0000313" key="3">
    <source>
        <dbReference type="Proteomes" id="UP001396334"/>
    </source>
</evidence>
<proteinExistence type="predicted"/>
<dbReference type="Pfam" id="PF13456">
    <property type="entry name" value="RVT_3"/>
    <property type="match status" value="1"/>
</dbReference>
<dbReference type="InterPro" id="IPR012337">
    <property type="entry name" value="RNaseH-like_sf"/>
</dbReference>
<dbReference type="PANTHER" id="PTHR47074">
    <property type="entry name" value="BNAC02G40300D PROTEIN"/>
    <property type="match status" value="1"/>
</dbReference>
<dbReference type="PANTHER" id="PTHR47074:SF61">
    <property type="entry name" value="RNASE H TYPE-1 DOMAIN-CONTAINING PROTEIN"/>
    <property type="match status" value="1"/>
</dbReference>
<feature type="domain" description="RNase H type-1" evidence="1">
    <location>
        <begin position="23"/>
        <end position="144"/>
    </location>
</feature>
<dbReference type="EMBL" id="JBBPBN010000016">
    <property type="protein sequence ID" value="KAK9021085.1"/>
    <property type="molecule type" value="Genomic_DNA"/>
</dbReference>
<dbReference type="InterPro" id="IPR002156">
    <property type="entry name" value="RNaseH_domain"/>
</dbReference>
<name>A0ABR2S769_9ROSI</name>
<comment type="caution">
    <text evidence="2">The sequence shown here is derived from an EMBL/GenBank/DDBJ whole genome shotgun (WGS) entry which is preliminary data.</text>
</comment>
<dbReference type="Gene3D" id="3.30.420.10">
    <property type="entry name" value="Ribonuclease H-like superfamily/Ribonuclease H"/>
    <property type="match status" value="1"/>
</dbReference>
<dbReference type="InterPro" id="IPR052929">
    <property type="entry name" value="RNase_H-like_EbsB-rel"/>
</dbReference>
<accession>A0ABR2S769</accession>
<gene>
    <name evidence="2" type="ORF">V6N11_011090</name>
</gene>
<reference evidence="2 3" key="1">
    <citation type="journal article" date="2024" name="G3 (Bethesda)">
        <title>Genome assembly of Hibiscus sabdariffa L. provides insights into metabolisms of medicinal natural products.</title>
        <authorList>
            <person name="Kim T."/>
        </authorList>
    </citation>
    <scope>NUCLEOTIDE SEQUENCE [LARGE SCALE GENOMIC DNA]</scope>
    <source>
        <strain evidence="2">TK-2024</strain>
        <tissue evidence="2">Old leaves</tissue>
    </source>
</reference>
<sequence>MVPIPLQKQEKWTPPESNIIKLNFDASFSSSSHTSVSGVIARNSRGEIMAACTYPHMRVADAFMAEAMACEQAVTFAIELGFRSVQVEGDSLSVIKKLVSAAPDKSILSPIIRDISSKKGFFESLTFSFVGRCGNGAAHALCREGLHHNNPRYWMEEAPKVVVQAAAKDLGS</sequence>
<evidence type="ECO:0000313" key="2">
    <source>
        <dbReference type="EMBL" id="KAK9021085.1"/>
    </source>
</evidence>
<keyword evidence="3" id="KW-1185">Reference proteome</keyword>